<organism evidence="1 2">
    <name type="scientific">Corchorus olitorius</name>
    <dbReference type="NCBI Taxonomy" id="93759"/>
    <lineage>
        <taxon>Eukaryota</taxon>
        <taxon>Viridiplantae</taxon>
        <taxon>Streptophyta</taxon>
        <taxon>Embryophyta</taxon>
        <taxon>Tracheophyta</taxon>
        <taxon>Spermatophyta</taxon>
        <taxon>Magnoliopsida</taxon>
        <taxon>eudicotyledons</taxon>
        <taxon>Gunneridae</taxon>
        <taxon>Pentapetalae</taxon>
        <taxon>rosids</taxon>
        <taxon>malvids</taxon>
        <taxon>Malvales</taxon>
        <taxon>Malvaceae</taxon>
        <taxon>Grewioideae</taxon>
        <taxon>Apeibeae</taxon>
        <taxon>Corchorus</taxon>
    </lineage>
</organism>
<evidence type="ECO:0000313" key="1">
    <source>
        <dbReference type="EMBL" id="OMP14154.1"/>
    </source>
</evidence>
<reference evidence="2" key="1">
    <citation type="submission" date="2013-09" db="EMBL/GenBank/DDBJ databases">
        <title>Corchorus olitorius genome sequencing.</title>
        <authorList>
            <person name="Alam M."/>
            <person name="Haque M.S."/>
            <person name="Islam M.S."/>
            <person name="Emdad E.M."/>
            <person name="Islam M.M."/>
            <person name="Ahmed B."/>
            <person name="Halim A."/>
            <person name="Hossen Q.M.M."/>
            <person name="Hossain M.Z."/>
            <person name="Ahmed R."/>
            <person name="Khan M.M."/>
            <person name="Islam R."/>
            <person name="Rashid M.M."/>
            <person name="Khan S.A."/>
            <person name="Rahman M.S."/>
            <person name="Alam M."/>
            <person name="Yahiya A.S."/>
            <person name="Khan M.S."/>
            <person name="Azam M.S."/>
            <person name="Haque T."/>
            <person name="Lashkar M.Z.H."/>
            <person name="Akhand A.I."/>
            <person name="Morshed G."/>
            <person name="Roy S."/>
            <person name="Uddin K.S."/>
            <person name="Rabeya T."/>
            <person name="Hossain A.S."/>
            <person name="Chowdhury A."/>
            <person name="Snigdha A.R."/>
            <person name="Mortoza M.S."/>
            <person name="Matin S.A."/>
            <person name="Hoque S.M.E."/>
            <person name="Islam M.K."/>
            <person name="Roy D.K."/>
            <person name="Haider R."/>
            <person name="Moosa M.M."/>
            <person name="Elias S.M."/>
            <person name="Hasan A.M."/>
            <person name="Jahan S."/>
            <person name="Shafiuddin M."/>
            <person name="Mahmood N."/>
            <person name="Shommy N.S."/>
        </authorList>
    </citation>
    <scope>NUCLEOTIDE SEQUENCE [LARGE SCALE GENOMIC DNA]</scope>
    <source>
        <strain evidence="2">cv. O-4</strain>
    </source>
</reference>
<dbReference type="EMBL" id="AWUE01001735">
    <property type="protein sequence ID" value="OMP14154.1"/>
    <property type="molecule type" value="Genomic_DNA"/>
</dbReference>
<comment type="caution">
    <text evidence="1">The sequence shown here is derived from an EMBL/GenBank/DDBJ whole genome shotgun (WGS) entry which is preliminary data.</text>
</comment>
<feature type="non-terminal residue" evidence="1">
    <location>
        <position position="119"/>
    </location>
</feature>
<dbReference type="AlphaFoldDB" id="A0A1R3L492"/>
<dbReference type="Proteomes" id="UP000187203">
    <property type="component" value="Unassembled WGS sequence"/>
</dbReference>
<name>A0A1R3L492_9ROSI</name>
<gene>
    <name evidence="1" type="ORF">COLO4_00244</name>
</gene>
<feature type="non-terminal residue" evidence="1">
    <location>
        <position position="1"/>
    </location>
</feature>
<proteinExistence type="predicted"/>
<accession>A0A1R3L492</accession>
<sequence length="119" mass="12505">SGCSLTEHRADGFFVTDPAYRLGHHRRDVQLADTAAGLGRGGQRNGVGHHQLVQHGVVDVLDGPSRQHRVGAVGQDLGGAVFLQGLGRVAQGAGGIDHVVDQHAGAVLDVTDDVHHFRL</sequence>
<keyword evidence="2" id="KW-1185">Reference proteome</keyword>
<protein>
    <submittedName>
        <fullName evidence="1">Uncharacterized protein</fullName>
    </submittedName>
</protein>
<evidence type="ECO:0000313" key="2">
    <source>
        <dbReference type="Proteomes" id="UP000187203"/>
    </source>
</evidence>